<dbReference type="GO" id="GO:0003676">
    <property type="term" value="F:nucleic acid binding"/>
    <property type="evidence" value="ECO:0007669"/>
    <property type="project" value="InterPro"/>
</dbReference>
<reference evidence="1" key="2">
    <citation type="submission" date="2011-02" db="EMBL/GenBank/DDBJ databases">
        <authorList>
            <person name="MacLean D."/>
        </authorList>
    </citation>
    <scope>NUCLEOTIDE SEQUENCE</scope>
</reference>
<reference evidence="1" key="1">
    <citation type="journal article" date="2011" name="PLoS Biol.">
        <title>Gene gain and loss during evolution of obligate parasitism in the white rust pathogen of Arabidopsis thaliana.</title>
        <authorList>
            <person name="Kemen E."/>
            <person name="Gardiner A."/>
            <person name="Schultz-Larsen T."/>
            <person name="Kemen A.C."/>
            <person name="Balmuth A.L."/>
            <person name="Robert-Seilaniantz A."/>
            <person name="Bailey K."/>
            <person name="Holub E."/>
            <person name="Studholme D.J."/>
            <person name="Maclean D."/>
            <person name="Jones J.D."/>
        </authorList>
    </citation>
    <scope>NUCLEOTIDE SEQUENCE</scope>
</reference>
<accession>F0W1T6</accession>
<dbReference type="PANTHER" id="PTHR47169:SF2">
    <property type="entry name" value="OS01G0541250 PROTEIN"/>
    <property type="match status" value="1"/>
</dbReference>
<dbReference type="PANTHER" id="PTHR47169">
    <property type="entry name" value="OS01G0541250 PROTEIN"/>
    <property type="match status" value="1"/>
</dbReference>
<gene>
    <name evidence="1" type="primary">AlNc14C8G1016</name>
    <name evidence="1" type="ORF">ALNC14_011580</name>
</gene>
<dbReference type="HOGENOM" id="CLU_032691_0_1_1"/>
<name>F0W1T6_9STRA</name>
<dbReference type="EMBL" id="FR824053">
    <property type="protein sequence ID" value="CCA15015.1"/>
    <property type="molecule type" value="Genomic_DNA"/>
</dbReference>
<evidence type="ECO:0000313" key="1">
    <source>
        <dbReference type="EMBL" id="CCA15015.1"/>
    </source>
</evidence>
<dbReference type="Gene3D" id="3.30.420.10">
    <property type="entry name" value="Ribonuclease H-like superfamily/Ribonuclease H"/>
    <property type="match status" value="1"/>
</dbReference>
<dbReference type="AlphaFoldDB" id="F0W1T6"/>
<proteinExistence type="predicted"/>
<dbReference type="InterPro" id="IPR036397">
    <property type="entry name" value="RNaseH_sf"/>
</dbReference>
<sequence>MRGITFKGNACNSGRKRASEEYIKDLHERMSKLKLEQRGDLRSLSADLAIPSTTLQRYVKNKVLRVHTVTLKPTLSEDQKAERVRFISSFITLIPRGATFSPMYDRVHLDEKWFFMKKPKRRVYLGANGARSVPPHSPQVAHSKNNVLVRGRTTKNQFLHGGAQRASRNREAGTLVLNSFPANKETYKRMLIDSVLPTIKLKWPSWSGRRIVLQHDNATPHRSVVDAEFFEAATADTWDFIIHCQPPQSPDLNVLDLGFFYSIQSLQFKERAETLEEMLARVLFAFEKLSYETLENRFITLQQVMSSMLSVKGGNNYKLPRMHKDCMRRLGVLPTVIDLDVDLYEEIVSRELNASWV</sequence>
<organism evidence="1">
    <name type="scientific">Albugo laibachii Nc14</name>
    <dbReference type="NCBI Taxonomy" id="890382"/>
    <lineage>
        <taxon>Eukaryota</taxon>
        <taxon>Sar</taxon>
        <taxon>Stramenopiles</taxon>
        <taxon>Oomycota</taxon>
        <taxon>Peronosporomycetes</taxon>
        <taxon>Albuginales</taxon>
        <taxon>Albuginaceae</taxon>
        <taxon>Albugo</taxon>
    </lineage>
</organism>
<protein>
    <submittedName>
        <fullName evidence="1">Transposase putative</fullName>
    </submittedName>
</protein>